<protein>
    <submittedName>
        <fullName evidence="1">Uncharacterized protein</fullName>
    </submittedName>
</protein>
<reference evidence="1" key="1">
    <citation type="submission" date="2021-01" db="EMBL/GenBank/DDBJ databases">
        <title>Whole genome shotgun sequence of Actinoplanes capillaceus NBRC 16408.</title>
        <authorList>
            <person name="Komaki H."/>
            <person name="Tamura T."/>
        </authorList>
    </citation>
    <scope>NUCLEOTIDE SEQUENCE [LARGE SCALE GENOMIC DNA]</scope>
    <source>
        <strain evidence="1">NBRC 16408</strain>
    </source>
</reference>
<organism evidence="1">
    <name type="scientific">Actinoplanes campanulatus</name>
    <dbReference type="NCBI Taxonomy" id="113559"/>
    <lineage>
        <taxon>Bacteria</taxon>
        <taxon>Bacillati</taxon>
        <taxon>Actinomycetota</taxon>
        <taxon>Actinomycetes</taxon>
        <taxon>Micromonosporales</taxon>
        <taxon>Micromonosporaceae</taxon>
        <taxon>Actinoplanes</taxon>
    </lineage>
</organism>
<proteinExistence type="predicted"/>
<comment type="caution">
    <text evidence="1">The sequence shown here is derived from an EMBL/GenBank/DDBJ whole genome shotgun (WGS) entry which is preliminary data.</text>
</comment>
<gene>
    <name evidence="1" type="ORF">Aca07nite_67860</name>
</gene>
<sequence>MAGRHHSGPADSVSTDPQLTMAADVLGWQGHLVSDVTLLGTVTSMVVTFDHQAHARRQETGAAQPVLDADTLAMWEWPQAQGDFPPSVTSVVGVLANHGQAVTARVSTARKWRGFSASAILLPARKAFSRQQQLECAYSGIAVLAPARGHVELLHHGNPDRLPSSRRSVADRWVEEHLYGMLLARMESADALLPGHGR</sequence>
<accession>A0ABQ3WTN0</accession>
<evidence type="ECO:0000313" key="1">
    <source>
        <dbReference type="EMBL" id="GID49511.1"/>
    </source>
</evidence>
<dbReference type="EMBL" id="BOMF01000128">
    <property type="protein sequence ID" value="GID49511.1"/>
    <property type="molecule type" value="Genomic_DNA"/>
</dbReference>
<name>A0ABQ3WTN0_9ACTN</name>